<evidence type="ECO:0000256" key="4">
    <source>
        <dbReference type="ARBA" id="ARBA00022806"/>
    </source>
</evidence>
<evidence type="ECO:0000256" key="5">
    <source>
        <dbReference type="ARBA" id="ARBA00022840"/>
    </source>
</evidence>
<dbReference type="InterPro" id="IPR014001">
    <property type="entry name" value="Helicase_ATP-bd"/>
</dbReference>
<evidence type="ECO:0000256" key="3">
    <source>
        <dbReference type="ARBA" id="ARBA00022801"/>
    </source>
</evidence>
<dbReference type="SMART" id="SM00487">
    <property type="entry name" value="DEXDc"/>
    <property type="match status" value="1"/>
</dbReference>
<dbReference type="EMBL" id="AUZX01014152">
    <property type="protein sequence ID" value="EQD32883.1"/>
    <property type="molecule type" value="Genomic_DNA"/>
</dbReference>
<gene>
    <name evidence="7" type="ORF">B1A_19178</name>
</gene>
<dbReference type="GO" id="GO:0005829">
    <property type="term" value="C:cytosol"/>
    <property type="evidence" value="ECO:0007669"/>
    <property type="project" value="TreeGrafter"/>
</dbReference>
<dbReference type="GO" id="GO:0016787">
    <property type="term" value="F:hydrolase activity"/>
    <property type="evidence" value="ECO:0007669"/>
    <property type="project" value="UniProtKB-KW"/>
</dbReference>
<keyword evidence="4 7" id="KW-0347">Helicase</keyword>
<dbReference type="CDD" id="cd00268">
    <property type="entry name" value="DEADc"/>
    <property type="match status" value="1"/>
</dbReference>
<dbReference type="Gene3D" id="3.40.50.300">
    <property type="entry name" value="P-loop containing nucleotide triphosphate hydrolases"/>
    <property type="match status" value="1"/>
</dbReference>
<dbReference type="GO" id="GO:0009409">
    <property type="term" value="P:response to cold"/>
    <property type="evidence" value="ECO:0007669"/>
    <property type="project" value="TreeGrafter"/>
</dbReference>
<keyword evidence="3" id="KW-0378">Hydrolase</keyword>
<dbReference type="InterPro" id="IPR011545">
    <property type="entry name" value="DEAD/DEAH_box_helicase_dom"/>
</dbReference>
<evidence type="ECO:0000256" key="2">
    <source>
        <dbReference type="ARBA" id="ARBA00022741"/>
    </source>
</evidence>
<accession>T0YIA1</accession>
<dbReference type="EC" id="3.6.4.13" evidence="1"/>
<protein>
    <recommendedName>
        <fullName evidence="1">RNA helicase</fullName>
        <ecNumber evidence="1">3.6.4.13</ecNumber>
    </recommendedName>
</protein>
<evidence type="ECO:0000259" key="6">
    <source>
        <dbReference type="PROSITE" id="PS51192"/>
    </source>
</evidence>
<dbReference type="PANTHER" id="PTHR47963">
    <property type="entry name" value="DEAD-BOX ATP-DEPENDENT RNA HELICASE 47, MITOCHONDRIAL"/>
    <property type="match status" value="1"/>
</dbReference>
<evidence type="ECO:0000256" key="1">
    <source>
        <dbReference type="ARBA" id="ARBA00012552"/>
    </source>
</evidence>
<dbReference type="AlphaFoldDB" id="T0YIA1"/>
<dbReference type="InterPro" id="IPR027417">
    <property type="entry name" value="P-loop_NTPase"/>
</dbReference>
<organism evidence="7">
    <name type="scientific">mine drainage metagenome</name>
    <dbReference type="NCBI Taxonomy" id="410659"/>
    <lineage>
        <taxon>unclassified sequences</taxon>
        <taxon>metagenomes</taxon>
        <taxon>ecological metagenomes</taxon>
    </lineage>
</organism>
<dbReference type="GO" id="GO:0003724">
    <property type="term" value="F:RNA helicase activity"/>
    <property type="evidence" value="ECO:0007669"/>
    <property type="project" value="UniProtKB-EC"/>
</dbReference>
<feature type="non-terminal residue" evidence="7">
    <location>
        <position position="1"/>
    </location>
</feature>
<keyword evidence="5" id="KW-0067">ATP-binding</keyword>
<reference evidence="7" key="2">
    <citation type="journal article" date="2014" name="ISME J.">
        <title>Microbial stratification in low pH oxic and suboxic macroscopic growths along an acid mine drainage.</title>
        <authorList>
            <person name="Mendez-Garcia C."/>
            <person name="Mesa V."/>
            <person name="Sprenger R.R."/>
            <person name="Richter M."/>
            <person name="Diez M.S."/>
            <person name="Solano J."/>
            <person name="Bargiela R."/>
            <person name="Golyshina O.V."/>
            <person name="Manteca A."/>
            <person name="Ramos J.L."/>
            <person name="Gallego J.R."/>
            <person name="Llorente I."/>
            <person name="Martins Dos Santos V.A."/>
            <person name="Jensen O.N."/>
            <person name="Pelaez A.I."/>
            <person name="Sanchez J."/>
            <person name="Ferrer M."/>
        </authorList>
    </citation>
    <scope>NUCLEOTIDE SEQUENCE</scope>
</reference>
<feature type="domain" description="Helicase ATP-binding" evidence="6">
    <location>
        <begin position="1"/>
        <end position="158"/>
    </location>
</feature>
<dbReference type="GO" id="GO:0005840">
    <property type="term" value="C:ribosome"/>
    <property type="evidence" value="ECO:0007669"/>
    <property type="project" value="TreeGrafter"/>
</dbReference>
<comment type="caution">
    <text evidence="7">The sequence shown here is derived from an EMBL/GenBank/DDBJ whole genome shotgun (WGS) entry which is preliminary data.</text>
</comment>
<reference evidence="7" key="1">
    <citation type="submission" date="2013-08" db="EMBL/GenBank/DDBJ databases">
        <authorList>
            <person name="Mendez C."/>
            <person name="Richter M."/>
            <person name="Ferrer M."/>
            <person name="Sanchez J."/>
        </authorList>
    </citation>
    <scope>NUCLEOTIDE SEQUENCE</scope>
</reference>
<dbReference type="GO" id="GO:0033592">
    <property type="term" value="F:RNA strand annealing activity"/>
    <property type="evidence" value="ECO:0007669"/>
    <property type="project" value="TreeGrafter"/>
</dbReference>
<dbReference type="InterPro" id="IPR050547">
    <property type="entry name" value="DEAD_box_RNA_helicases"/>
</dbReference>
<dbReference type="PROSITE" id="PS51192">
    <property type="entry name" value="HELICASE_ATP_BIND_1"/>
    <property type="match status" value="1"/>
</dbReference>
<keyword evidence="2" id="KW-0547">Nucleotide-binding</keyword>
<evidence type="ECO:0000313" key="7">
    <source>
        <dbReference type="EMBL" id="EQD32883.1"/>
    </source>
</evidence>
<feature type="non-terminal residue" evidence="7">
    <location>
        <position position="158"/>
    </location>
</feature>
<proteinExistence type="predicted"/>
<dbReference type="SUPFAM" id="SSF52540">
    <property type="entry name" value="P-loop containing nucleoside triphosphate hydrolases"/>
    <property type="match status" value="1"/>
</dbReference>
<dbReference type="InterPro" id="IPR044742">
    <property type="entry name" value="DEAD/DEAH_RhlB"/>
</dbReference>
<dbReference type="GO" id="GO:0005524">
    <property type="term" value="F:ATP binding"/>
    <property type="evidence" value="ECO:0007669"/>
    <property type="project" value="UniProtKB-KW"/>
</dbReference>
<sequence length="158" mass="17442">SAAPTTGTGKTAAFGIPIVERLDRTVGMQALVITPTRELALQVSEEIARIGKFRGVKTLPVYGGQPYERQIRALRMGVPIVIGTPGRLLDHLGRGTLDLSRLRTLVLDEADEMLDMGFIEDIEKLFAAAPPERQTMLFSATFPPEIERLARRYLRDPA</sequence>
<dbReference type="Pfam" id="PF00270">
    <property type="entry name" value="DEAD"/>
    <property type="match status" value="1"/>
</dbReference>
<dbReference type="PROSITE" id="PS00039">
    <property type="entry name" value="DEAD_ATP_HELICASE"/>
    <property type="match status" value="1"/>
</dbReference>
<dbReference type="PANTHER" id="PTHR47963:SF8">
    <property type="entry name" value="ATP-DEPENDENT RNA HELICASE DEAD"/>
    <property type="match status" value="1"/>
</dbReference>
<dbReference type="InterPro" id="IPR000629">
    <property type="entry name" value="RNA-helicase_DEAD-box_CS"/>
</dbReference>
<name>T0YIA1_9ZZZZ</name>